<feature type="transmembrane region" description="Helical" evidence="1">
    <location>
        <begin position="21"/>
        <end position="39"/>
    </location>
</feature>
<dbReference type="AlphaFoldDB" id="A0A328TGW6"/>
<proteinExistence type="predicted"/>
<evidence type="ECO:0000256" key="1">
    <source>
        <dbReference type="SAM" id="Phobius"/>
    </source>
</evidence>
<evidence type="ECO:0000313" key="3">
    <source>
        <dbReference type="Proteomes" id="UP000244334"/>
    </source>
</evidence>
<reference evidence="2" key="1">
    <citation type="submission" date="2018-04" db="EMBL/GenBank/DDBJ databases">
        <title>Genomes of the Obligate Erwinia dacicola and Facultative Enterobacter sp. OLF Endosymbionts of the Olive Fruit fly, Bactrocera oleae.</title>
        <authorList>
            <person name="Estes A.M."/>
            <person name="Hearn D.J."/>
            <person name="Agarwal S."/>
            <person name="Pierson E.A."/>
            <person name="Dunning-Hotopp J.C."/>
        </authorList>
    </citation>
    <scope>NUCLEOTIDE SEQUENCE [LARGE SCALE GENOMIC DNA]</scope>
    <source>
        <strain evidence="2">Oroville</strain>
    </source>
</reference>
<protein>
    <submittedName>
        <fullName evidence="2">Uncharacterized protein</fullName>
    </submittedName>
</protein>
<keyword evidence="1" id="KW-0472">Membrane</keyword>
<keyword evidence="3" id="KW-1185">Reference proteome</keyword>
<dbReference type="EMBL" id="LJAM02000595">
    <property type="protein sequence ID" value="RAP69759.1"/>
    <property type="molecule type" value="Genomic_DNA"/>
</dbReference>
<keyword evidence="1" id="KW-1133">Transmembrane helix</keyword>
<comment type="caution">
    <text evidence="2">The sequence shown here is derived from an EMBL/GenBank/DDBJ whole genome shotgun (WGS) entry which is preliminary data.</text>
</comment>
<organism evidence="2 3">
    <name type="scientific">Candidatus Erwinia dacicola</name>
    <dbReference type="NCBI Taxonomy" id="252393"/>
    <lineage>
        <taxon>Bacteria</taxon>
        <taxon>Pseudomonadati</taxon>
        <taxon>Pseudomonadota</taxon>
        <taxon>Gammaproteobacteria</taxon>
        <taxon>Enterobacterales</taxon>
        <taxon>Erwiniaceae</taxon>
        <taxon>Erwinia</taxon>
    </lineage>
</organism>
<accession>A0A328TGW6</accession>
<gene>
    <name evidence="2" type="ORF">ACZ87_03447</name>
</gene>
<name>A0A328TGW6_9GAMM</name>
<evidence type="ECO:0000313" key="2">
    <source>
        <dbReference type="EMBL" id="RAP69759.1"/>
    </source>
</evidence>
<keyword evidence="1" id="KW-0812">Transmembrane</keyword>
<sequence>MVAITMKKKRFTLSRLNRWNYTVTPFAGYGLHILLLYHLPSRLQHAEA</sequence>
<dbReference type="Proteomes" id="UP000244334">
    <property type="component" value="Unassembled WGS sequence"/>
</dbReference>